<dbReference type="Pfam" id="PF04978">
    <property type="entry name" value="MST"/>
    <property type="match status" value="1"/>
</dbReference>
<evidence type="ECO:0000313" key="2">
    <source>
        <dbReference type="Proteomes" id="UP000217676"/>
    </source>
</evidence>
<gene>
    <name evidence="1" type="ORF">SLA_7532</name>
</gene>
<name>A0A169PTP9_STRLU</name>
<dbReference type="RefSeq" id="WP_359882168.1">
    <property type="nucleotide sequence ID" value="NZ_JBEYHT010000051.1"/>
</dbReference>
<dbReference type="InterPro" id="IPR034660">
    <property type="entry name" value="DinB/YfiT-like"/>
</dbReference>
<sequence>MEPYDPKADLHRYLKMAREAIVWKLDGLSEYDIRRPMTPTGTNLLGLVKHLASVEFGYFGPTFGRPHGESLPWHEEGAEANSDMWATADESREEILGLYHRAWAHSDATIEALPLDAKGQVAWWGDNGRVTLQRIMLHMTAETHRHAGHVDIVRELIDGKTGVREDNSNMDGGDEAWYQEYWNRLEASAKEAQAKEG</sequence>
<dbReference type="InterPro" id="IPR007061">
    <property type="entry name" value="MST-like"/>
</dbReference>
<dbReference type="AlphaFoldDB" id="A0A169PTP9"/>
<dbReference type="Gene3D" id="1.20.120.450">
    <property type="entry name" value="dinb family like domain"/>
    <property type="match status" value="1"/>
</dbReference>
<evidence type="ECO:0008006" key="3">
    <source>
        <dbReference type="Google" id="ProtNLM"/>
    </source>
</evidence>
<accession>A0A169PTP9</accession>
<keyword evidence="2" id="KW-1185">Reference proteome</keyword>
<dbReference type="KEGG" id="slau:SLA_7532"/>
<proteinExistence type="predicted"/>
<dbReference type="Proteomes" id="UP000217676">
    <property type="component" value="Chromosome"/>
</dbReference>
<protein>
    <recommendedName>
        <fullName evidence="3">Type I restriction-modification system methyltransferase subunit</fullName>
    </recommendedName>
</protein>
<dbReference type="EMBL" id="AP017424">
    <property type="protein sequence ID" value="BAU88397.1"/>
    <property type="molecule type" value="Genomic_DNA"/>
</dbReference>
<organism evidence="1 2">
    <name type="scientific">Streptomyces laurentii</name>
    <dbReference type="NCBI Taxonomy" id="39478"/>
    <lineage>
        <taxon>Bacteria</taxon>
        <taxon>Bacillati</taxon>
        <taxon>Actinomycetota</taxon>
        <taxon>Actinomycetes</taxon>
        <taxon>Kitasatosporales</taxon>
        <taxon>Streptomycetaceae</taxon>
        <taxon>Streptomyces</taxon>
    </lineage>
</organism>
<dbReference type="SUPFAM" id="SSF109854">
    <property type="entry name" value="DinB/YfiT-like putative metalloenzymes"/>
    <property type="match status" value="1"/>
</dbReference>
<reference evidence="1 2" key="1">
    <citation type="journal article" date="2016" name="Genome Announc.">
        <title>Complete Genome Sequence of Thiostrepton-Producing Streptomyces laurentii ATCC 31255.</title>
        <authorList>
            <person name="Doi K."/>
            <person name="Fujino Y."/>
            <person name="Nagayoshi Y."/>
            <person name="Ohshima T."/>
            <person name="Ogata S."/>
        </authorList>
    </citation>
    <scope>NUCLEOTIDE SEQUENCE [LARGE SCALE GENOMIC DNA]</scope>
    <source>
        <strain evidence="1 2">ATCC 31255</strain>
    </source>
</reference>
<evidence type="ECO:0000313" key="1">
    <source>
        <dbReference type="EMBL" id="BAU88397.1"/>
    </source>
</evidence>